<dbReference type="Gene3D" id="3.90.1570.30">
    <property type="match status" value="1"/>
</dbReference>
<sequence>MTISSPLASLYSVLQTVRASAQTNATLLRKNEAATRAALIDPVLRALGWDTANVRMVEPERTVGAKQTLDYVLHGAAGEIVAVIEAKKLEESLDKLGHIGAAIGYGFSLKPKQLFITDGLQWHLYSPQHSSYHPAATLNINETPLAEAALQLIQWLDAAHSGYGIGNQAVLVAESSKVAIDTVSAKKSITKSDKVTKDSPDKFVELTHVNTLQLDPTQKPRQLRLPDGSVVPLKTWKDILEKSCEFVLQHNLAIPLPYPDKAGRKRFLFTADKPLVGSSTPIKYLHKSIFIYTHYSATDCIANALHALKLTPDFMQKVVPSVAF</sequence>
<dbReference type="Proteomes" id="UP000280066">
    <property type="component" value="Unassembled WGS sequence"/>
</dbReference>
<reference evidence="1 2" key="1">
    <citation type="submission" date="2018-12" db="EMBL/GenBank/DDBJ databases">
        <authorList>
            <person name="Feng G."/>
            <person name="Zhu H."/>
        </authorList>
    </citation>
    <scope>NUCLEOTIDE SEQUENCE [LARGE SCALE GENOMIC DNA]</scope>
    <source>
        <strain evidence="1 2">9PBR-2</strain>
    </source>
</reference>
<dbReference type="EMBL" id="RWIS01000010">
    <property type="protein sequence ID" value="RSK30087.1"/>
    <property type="molecule type" value="Genomic_DNA"/>
</dbReference>
<comment type="caution">
    <text evidence="1">The sequence shown here is derived from an EMBL/GenBank/DDBJ whole genome shotgun (WGS) entry which is preliminary data.</text>
</comment>
<evidence type="ECO:0008006" key="3">
    <source>
        <dbReference type="Google" id="ProtNLM"/>
    </source>
</evidence>
<accession>A0A428JDB2</accession>
<proteinExistence type="predicted"/>
<keyword evidence="2" id="KW-1185">Reference proteome</keyword>
<protein>
    <recommendedName>
        <fullName evidence="3">Type I restriction enzyme R protein N-terminal domain-containing protein</fullName>
    </recommendedName>
</protein>
<dbReference type="RefSeq" id="WP_125431895.1">
    <property type="nucleotide sequence ID" value="NZ_RWIS01000010.1"/>
</dbReference>
<organism evidence="1 2">
    <name type="scientific">Hymenobacter metallilatus</name>
    <dbReference type="NCBI Taxonomy" id="2493666"/>
    <lineage>
        <taxon>Bacteria</taxon>
        <taxon>Pseudomonadati</taxon>
        <taxon>Bacteroidota</taxon>
        <taxon>Cytophagia</taxon>
        <taxon>Cytophagales</taxon>
        <taxon>Hymenobacteraceae</taxon>
        <taxon>Hymenobacter</taxon>
    </lineage>
</organism>
<dbReference type="AlphaFoldDB" id="A0A428JDB2"/>
<dbReference type="OrthoDB" id="570928at2"/>
<evidence type="ECO:0000313" key="1">
    <source>
        <dbReference type="EMBL" id="RSK30087.1"/>
    </source>
</evidence>
<evidence type="ECO:0000313" key="2">
    <source>
        <dbReference type="Proteomes" id="UP000280066"/>
    </source>
</evidence>
<name>A0A428JDB2_9BACT</name>
<gene>
    <name evidence="1" type="ORF">EI290_14615</name>
</gene>